<keyword evidence="4" id="KW-0067">ATP-binding</keyword>
<keyword evidence="5" id="KW-1185">Reference proteome</keyword>
<evidence type="ECO:0000259" key="3">
    <source>
        <dbReference type="Pfam" id="PF13635"/>
    </source>
</evidence>
<dbReference type="SUPFAM" id="SSF52540">
    <property type="entry name" value="P-loop containing nucleoside triphosphate hydrolases"/>
    <property type="match status" value="1"/>
</dbReference>
<dbReference type="Pfam" id="PF13173">
    <property type="entry name" value="AAA_14"/>
    <property type="match status" value="1"/>
</dbReference>
<sequence>MDDIEIRPGRPMSHPPEAPSASAPGLIARHLAPVLNEALQDTPAVLINGPRQCGKTTLAQQLASERGDMAYLTLDDPNLLAAVQQDPLGFARQLDRAVIDEVQRAPQLLLALKLVIDQDRRPGRFLLTGSANLMALPQIADSLAGRLALHTLLPLSQAEIQGRPNDFLQRAQAQTWPLSHPLWAAPQRDTVGQVLAGGYPEMRQRPTAARRQAWAKAYIQTLVERDVRDIAQIDQLHQLPHTLAVAAAQCGQLFNATQAGAQLGLNGKTVDKYLGILEKLFLVQRLPAWSHNELSRLIKAPKLHFLDAGLQASMTRLSSDLVFNQRARWGATLETWVHAELRKALSLSADAWFLSHYRDKDQVEVDFVLESPLRQIMGIEVKAAATVQASDFKGLKKLQSLTGDAFTTGIVLYDGTQALSFGSGLWAVPLSAL</sequence>
<dbReference type="EMBL" id="JBHTBZ010000089">
    <property type="protein sequence ID" value="MFC7462990.1"/>
    <property type="molecule type" value="Genomic_DNA"/>
</dbReference>
<feature type="region of interest" description="Disordered" evidence="1">
    <location>
        <begin position="1"/>
        <end position="23"/>
    </location>
</feature>
<dbReference type="InterPro" id="IPR041682">
    <property type="entry name" value="AAA_14"/>
</dbReference>
<dbReference type="PANTHER" id="PTHR43566">
    <property type="entry name" value="CONSERVED PROTEIN"/>
    <property type="match status" value="1"/>
</dbReference>
<reference evidence="5" key="1">
    <citation type="journal article" date="2019" name="Int. J. Syst. Evol. Microbiol.">
        <title>The Global Catalogue of Microorganisms (GCM) 10K type strain sequencing project: providing services to taxonomists for standard genome sequencing and annotation.</title>
        <authorList>
            <consortium name="The Broad Institute Genomics Platform"/>
            <consortium name="The Broad Institute Genome Sequencing Center for Infectious Disease"/>
            <person name="Wu L."/>
            <person name="Ma J."/>
        </authorList>
    </citation>
    <scope>NUCLEOTIDE SEQUENCE [LARGE SCALE GENOMIC DNA]</scope>
    <source>
        <strain evidence="5">CCUG 53903</strain>
    </source>
</reference>
<feature type="domain" description="AAA" evidence="2">
    <location>
        <begin position="42"/>
        <end position="160"/>
    </location>
</feature>
<comment type="caution">
    <text evidence="4">The sequence shown here is derived from an EMBL/GenBank/DDBJ whole genome shotgun (WGS) entry which is preliminary data.</text>
</comment>
<dbReference type="Pfam" id="PF13635">
    <property type="entry name" value="DUF4143"/>
    <property type="match status" value="1"/>
</dbReference>
<accession>A0ABW2SI44</accession>
<gene>
    <name evidence="4" type="ORF">ACFQU0_21440</name>
</gene>
<organism evidence="4 5">
    <name type="scientific">Hydrogenophaga defluvii</name>
    <dbReference type="NCBI Taxonomy" id="249410"/>
    <lineage>
        <taxon>Bacteria</taxon>
        <taxon>Pseudomonadati</taxon>
        <taxon>Pseudomonadota</taxon>
        <taxon>Betaproteobacteria</taxon>
        <taxon>Burkholderiales</taxon>
        <taxon>Comamonadaceae</taxon>
        <taxon>Hydrogenophaga</taxon>
    </lineage>
</organism>
<protein>
    <submittedName>
        <fullName evidence="4">ATP-binding protein</fullName>
    </submittedName>
</protein>
<dbReference type="PANTHER" id="PTHR43566:SF2">
    <property type="entry name" value="DUF4143 DOMAIN-CONTAINING PROTEIN"/>
    <property type="match status" value="1"/>
</dbReference>
<keyword evidence="4" id="KW-0547">Nucleotide-binding</keyword>
<evidence type="ECO:0000256" key="1">
    <source>
        <dbReference type="SAM" id="MobiDB-lite"/>
    </source>
</evidence>
<feature type="domain" description="DUF4143" evidence="3">
    <location>
        <begin position="224"/>
        <end position="383"/>
    </location>
</feature>
<dbReference type="InterPro" id="IPR027417">
    <property type="entry name" value="P-loop_NTPase"/>
</dbReference>
<dbReference type="InterPro" id="IPR025420">
    <property type="entry name" value="DUF4143"/>
</dbReference>
<name>A0ABW2SI44_9BURK</name>
<dbReference type="Proteomes" id="UP001596457">
    <property type="component" value="Unassembled WGS sequence"/>
</dbReference>
<dbReference type="GO" id="GO:0005524">
    <property type="term" value="F:ATP binding"/>
    <property type="evidence" value="ECO:0007669"/>
    <property type="project" value="UniProtKB-KW"/>
</dbReference>
<evidence type="ECO:0000313" key="4">
    <source>
        <dbReference type="EMBL" id="MFC7462990.1"/>
    </source>
</evidence>
<proteinExistence type="predicted"/>
<evidence type="ECO:0000313" key="5">
    <source>
        <dbReference type="Proteomes" id="UP001596457"/>
    </source>
</evidence>
<evidence type="ECO:0000259" key="2">
    <source>
        <dbReference type="Pfam" id="PF13173"/>
    </source>
</evidence>